<protein>
    <submittedName>
        <fullName evidence="3">Tetratricopeptide repeat-containing protein</fullName>
    </submittedName>
</protein>
<name>A0A4S5ESR2_9ACTN</name>
<keyword evidence="4" id="KW-1185">Reference proteome</keyword>
<dbReference type="AlphaFoldDB" id="A0A4S5ESR2"/>
<dbReference type="InterPro" id="IPR027417">
    <property type="entry name" value="P-loop_NTPase"/>
</dbReference>
<organism evidence="3 4">
    <name type="scientific">Candidatus Frankia alpina</name>
    <dbReference type="NCBI Taxonomy" id="2699483"/>
    <lineage>
        <taxon>Bacteria</taxon>
        <taxon>Bacillati</taxon>
        <taxon>Actinomycetota</taxon>
        <taxon>Actinomycetes</taxon>
        <taxon>Frankiales</taxon>
        <taxon>Frankiaceae</taxon>
        <taxon>Frankia</taxon>
    </lineage>
</organism>
<feature type="region of interest" description="Disordered" evidence="1">
    <location>
        <begin position="48"/>
        <end position="77"/>
    </location>
</feature>
<evidence type="ECO:0000313" key="4">
    <source>
        <dbReference type="Proteomes" id="UP000305282"/>
    </source>
</evidence>
<feature type="domain" description="NB-ARC" evidence="2">
    <location>
        <begin position="347"/>
        <end position="480"/>
    </location>
</feature>
<dbReference type="Pfam" id="PF00931">
    <property type="entry name" value="NB-ARC"/>
    <property type="match status" value="1"/>
</dbReference>
<feature type="non-terminal residue" evidence="3">
    <location>
        <position position="542"/>
    </location>
</feature>
<evidence type="ECO:0000313" key="3">
    <source>
        <dbReference type="EMBL" id="THJ75464.1"/>
    </source>
</evidence>
<accession>A0A4S5ESR2</accession>
<dbReference type="InterPro" id="IPR002182">
    <property type="entry name" value="NB-ARC"/>
</dbReference>
<dbReference type="Gene3D" id="3.40.50.300">
    <property type="entry name" value="P-loop containing nucleotide triphosphate hydrolases"/>
    <property type="match status" value="1"/>
</dbReference>
<feature type="region of interest" description="Disordered" evidence="1">
    <location>
        <begin position="270"/>
        <end position="324"/>
    </location>
</feature>
<dbReference type="PANTHER" id="PTHR35205">
    <property type="entry name" value="NB-ARC AND TPR DOMAIN PROTEIN"/>
    <property type="match status" value="1"/>
</dbReference>
<evidence type="ECO:0000256" key="1">
    <source>
        <dbReference type="SAM" id="MobiDB-lite"/>
    </source>
</evidence>
<dbReference type="EMBL" id="SSXH01000077">
    <property type="protein sequence ID" value="THJ75464.1"/>
    <property type="molecule type" value="Genomic_DNA"/>
</dbReference>
<dbReference type="Proteomes" id="UP000305282">
    <property type="component" value="Unassembled WGS sequence"/>
</dbReference>
<proteinExistence type="predicted"/>
<sequence length="542" mass="58296">MLVGLTERELADALPVPVLELAPDWLAPWAEMVSAEPARPTELRAVLAGSVPRPRPPEPPDSAESARSPQSQPTPRQRVDRFRQQASPAAFELAVALATAPLTWPVLRLVLDMVPAAGRRHLSAILGSGVLAPVLEPRGDFRQAHRSGTGIALEFADGVREELLAYGERASALQVPRASAGALGAEVDALREIDRVLASERPEEVGIPVVAEANRPFLAVEQTVLASVAGRFTRRSRRLGDLLGAGPGRETAQQPISLAITTASVRDTTMGSEIRDGHPPAPRPASDSAIPPGRAMNPGSDTRGGGELVTSSTATAPERTTRSRTVVPAVLGGAVPQRNPHFTGRDDSLRELHQRLGDGTTAVLPEALYGMGGVGKSQLAVEYVYRYQSEYELIWWIPAERSAQIVQTLAGLAPSLRLDAGLEANTVVPAVREALRIGQPYRRWLLVFDNAEDPSRVAEYFPNPGAEGHVLVTSRDSRWAAVARPLEVAVFARFESRALLQRRDDTLTDDDADRLAQALGDLPLAIDQAATWRVETGMPVNE</sequence>
<dbReference type="GO" id="GO:0043531">
    <property type="term" value="F:ADP binding"/>
    <property type="evidence" value="ECO:0007669"/>
    <property type="project" value="InterPro"/>
</dbReference>
<dbReference type="SUPFAM" id="SSF52540">
    <property type="entry name" value="P-loop containing nucleoside triphosphate hydrolases"/>
    <property type="match status" value="1"/>
</dbReference>
<gene>
    <name evidence="3" type="ORF">E7Y31_05350</name>
</gene>
<reference evidence="3 4" key="1">
    <citation type="submission" date="2019-04" db="EMBL/GenBank/DDBJ databases">
        <title>Draft genome sequences for three unisolated Alnus-infective Frankia Sp+ strains, AgTrS, AiOr and AvVan, the first sequenced Frankia strains able to sporulate in-planta.</title>
        <authorList>
            <person name="Bethencourt L."/>
            <person name="Vautrin F."/>
            <person name="Taib N."/>
            <person name="Dubost A."/>
            <person name="Castro-Garcia L."/>
            <person name="Imbaud O."/>
            <person name="Abrouk D."/>
            <person name="Fournier P."/>
            <person name="Briolay J."/>
            <person name="Nguyen A."/>
            <person name="Normand P."/>
            <person name="Fernandez M.P."/>
            <person name="Brochier-Armanet C."/>
            <person name="Herrera-Belaroussi A."/>
        </authorList>
    </citation>
    <scope>NUCLEOTIDE SEQUENCE [LARGE SCALE GENOMIC DNA]</scope>
    <source>
        <strain evidence="3 4">AvVan</strain>
    </source>
</reference>
<comment type="caution">
    <text evidence="3">The sequence shown here is derived from an EMBL/GenBank/DDBJ whole genome shotgun (WGS) entry which is preliminary data.</text>
</comment>
<evidence type="ECO:0000259" key="2">
    <source>
        <dbReference type="Pfam" id="PF00931"/>
    </source>
</evidence>
<dbReference type="PANTHER" id="PTHR35205:SF1">
    <property type="entry name" value="ZU5 DOMAIN-CONTAINING PROTEIN"/>
    <property type="match status" value="1"/>
</dbReference>